<feature type="transmembrane region" description="Helical" evidence="5">
    <location>
        <begin position="175"/>
        <end position="195"/>
    </location>
</feature>
<evidence type="ECO:0000256" key="3">
    <source>
        <dbReference type="ARBA" id="ARBA00022989"/>
    </source>
</evidence>
<evidence type="ECO:0000256" key="1">
    <source>
        <dbReference type="ARBA" id="ARBA00004141"/>
    </source>
</evidence>
<dbReference type="HOGENOM" id="CLU_034788_1_1_6"/>
<evidence type="ECO:0000256" key="4">
    <source>
        <dbReference type="ARBA" id="ARBA00023136"/>
    </source>
</evidence>
<evidence type="ECO:0000256" key="2">
    <source>
        <dbReference type="ARBA" id="ARBA00022692"/>
    </source>
</evidence>
<dbReference type="EMBL" id="AAPI01000001">
    <property type="protein sequence ID" value="EAS48128.1"/>
    <property type="molecule type" value="Genomic_DNA"/>
</dbReference>
<keyword evidence="3 5" id="KW-1133">Transmembrane helix</keyword>
<dbReference type="Proteomes" id="UP000005555">
    <property type="component" value="Unassembled WGS sequence"/>
</dbReference>
<feature type="transmembrane region" description="Helical" evidence="5">
    <location>
        <begin position="12"/>
        <end position="34"/>
    </location>
</feature>
<dbReference type="eggNOG" id="COG0385">
    <property type="taxonomic scope" value="Bacteria"/>
</dbReference>
<keyword evidence="2 5" id="KW-0812">Transmembrane</keyword>
<dbReference type="PANTHER" id="PTHR10361:SF28">
    <property type="entry name" value="P3 PROTEIN-RELATED"/>
    <property type="match status" value="1"/>
</dbReference>
<evidence type="ECO:0000256" key="5">
    <source>
        <dbReference type="SAM" id="Phobius"/>
    </source>
</evidence>
<dbReference type="PANTHER" id="PTHR10361">
    <property type="entry name" value="SODIUM-BILE ACID COTRANSPORTER"/>
    <property type="match status" value="1"/>
</dbReference>
<comment type="caution">
    <text evidence="6">The sequence shown here is derived from an EMBL/GenBank/DDBJ whole genome shotgun (WGS) entry which is preliminary data.</text>
</comment>
<dbReference type="Gene3D" id="1.20.1530.20">
    <property type="match status" value="1"/>
</dbReference>
<evidence type="ECO:0000313" key="6">
    <source>
        <dbReference type="EMBL" id="EAS48128.1"/>
    </source>
</evidence>
<reference evidence="6 7" key="1">
    <citation type="submission" date="2006-03" db="EMBL/GenBank/DDBJ databases">
        <authorList>
            <person name="Giovannoni S.J."/>
            <person name="Cho J.-C."/>
            <person name="Ferriera S."/>
            <person name="Johnson J."/>
            <person name="Kravitz S."/>
            <person name="Halpern A."/>
            <person name="Remington K."/>
            <person name="Beeson K."/>
            <person name="Tran B."/>
            <person name="Rogers Y.-H."/>
            <person name="Friedman R."/>
            <person name="Venter J.C."/>
        </authorList>
    </citation>
    <scope>NUCLEOTIDE SEQUENCE [LARGE SCALE GENOMIC DNA]</scope>
    <source>
        <strain evidence="6 7">HTCC2207</strain>
    </source>
</reference>
<proteinExistence type="predicted"/>
<feature type="transmembrane region" description="Helical" evidence="5">
    <location>
        <begin position="141"/>
        <end position="163"/>
    </location>
</feature>
<organism evidence="6 7">
    <name type="scientific">gamma proteobacterium HTCC2207</name>
    <dbReference type="NCBI Taxonomy" id="314287"/>
    <lineage>
        <taxon>Bacteria</taxon>
        <taxon>Pseudomonadati</taxon>
        <taxon>Pseudomonadota</taxon>
        <taxon>Gammaproteobacteria</taxon>
        <taxon>Cellvibrionales</taxon>
        <taxon>Porticoccaceae</taxon>
        <taxon>SAR92 clade</taxon>
    </lineage>
</organism>
<feature type="transmembrane region" description="Helical" evidence="5">
    <location>
        <begin position="268"/>
        <end position="293"/>
    </location>
</feature>
<dbReference type="GO" id="GO:0016020">
    <property type="term" value="C:membrane"/>
    <property type="evidence" value="ECO:0007669"/>
    <property type="project" value="UniProtKB-SubCell"/>
</dbReference>
<dbReference type="Pfam" id="PF01758">
    <property type="entry name" value="SBF"/>
    <property type="match status" value="1"/>
</dbReference>
<feature type="transmembrane region" description="Helical" evidence="5">
    <location>
        <begin position="46"/>
        <end position="68"/>
    </location>
</feature>
<dbReference type="InterPro" id="IPR002657">
    <property type="entry name" value="BilAc:Na_symport/Acr3"/>
</dbReference>
<feature type="transmembrane region" description="Helical" evidence="5">
    <location>
        <begin position="74"/>
        <end position="96"/>
    </location>
</feature>
<accession>Q1YUD0</accession>
<sequence>MGAEMVQWYLEYEYWVTVVQLVLAMLGMGAGLRVADFQKVVLQPKAVNIGLLMQLVIVPLVAFGFIVFTHLPAGMIIGIAIIAAIPGGTSSNIFTFMARGNVPLSISITALTSVACLVTTPLILDFLIAEYMPDSFTMPTLRIAIEIGLCLLLPLLLGMVVLRRFPDYAGRFSTICVRGSLLGIALIAAGSIGAGRLNIGDTPTADLVTLLGFIIGLTVIGVGLTKAFGLAQQDNTAIEMEVVVRNINLGLLLKVSLFPLVVGEVNALADMVLLSLLLYGAWQLIMGFALIFWRRNSTRGTSQTVTSA</sequence>
<feature type="transmembrane region" description="Helical" evidence="5">
    <location>
        <begin position="108"/>
        <end position="129"/>
    </location>
</feature>
<dbReference type="AlphaFoldDB" id="Q1YUD0"/>
<name>Q1YUD0_9GAMM</name>
<evidence type="ECO:0000313" key="7">
    <source>
        <dbReference type="Proteomes" id="UP000005555"/>
    </source>
</evidence>
<gene>
    <name evidence="6" type="ORF">GB2207_09966</name>
</gene>
<feature type="transmembrane region" description="Helical" evidence="5">
    <location>
        <begin position="207"/>
        <end position="230"/>
    </location>
</feature>
<dbReference type="InterPro" id="IPR004710">
    <property type="entry name" value="Bilac:Na_transpt"/>
</dbReference>
<comment type="subcellular location">
    <subcellularLocation>
        <location evidence="1">Membrane</location>
        <topology evidence="1">Multi-pass membrane protein</topology>
    </subcellularLocation>
</comment>
<protein>
    <submittedName>
        <fullName evidence="6">p3 protein</fullName>
    </submittedName>
</protein>
<keyword evidence="4 5" id="KW-0472">Membrane</keyword>
<feature type="transmembrane region" description="Helical" evidence="5">
    <location>
        <begin position="242"/>
        <end position="262"/>
    </location>
</feature>
<dbReference type="InterPro" id="IPR038770">
    <property type="entry name" value="Na+/solute_symporter_sf"/>
</dbReference>
<keyword evidence="7" id="KW-1185">Reference proteome</keyword>